<dbReference type="Proteomes" id="UP000180166">
    <property type="component" value="Chromosome"/>
</dbReference>
<dbReference type="InterPro" id="IPR036514">
    <property type="entry name" value="SGNH_hydro_sf"/>
</dbReference>
<dbReference type="KEGG" id="nsr:NS506_02132"/>
<dbReference type="SUPFAM" id="SSF52266">
    <property type="entry name" value="SGNH hydrolase"/>
    <property type="match status" value="1"/>
</dbReference>
<dbReference type="AlphaFoldDB" id="A0A0B8NE66"/>
<organism evidence="3 4">
    <name type="scientific">Nocardia seriolae</name>
    <dbReference type="NCBI Taxonomy" id="37332"/>
    <lineage>
        <taxon>Bacteria</taxon>
        <taxon>Bacillati</taxon>
        <taxon>Actinomycetota</taxon>
        <taxon>Actinomycetes</taxon>
        <taxon>Mycobacteriales</taxon>
        <taxon>Nocardiaceae</taxon>
        <taxon>Nocardia</taxon>
    </lineage>
</organism>
<reference evidence="4" key="1">
    <citation type="submission" date="2015-07" db="EMBL/GenBank/DDBJ databases">
        <title>Nocardia seriolae U-1 whole genome shotgun sequence.</title>
        <authorList>
            <person name="Imajoh M."/>
            <person name="Fukumoto Y."/>
            <person name="Sukeda M."/>
            <person name="Yamane J."/>
            <person name="Yamasaki K."/>
            <person name="Shimizu M."/>
            <person name="Ohnishi K."/>
            <person name="Oshima S."/>
        </authorList>
    </citation>
    <scope>NUCLEOTIDE SEQUENCE [LARGE SCALE GENOMIC DNA]</scope>
    <source>
        <strain evidence="4">U-1</strain>
    </source>
</reference>
<gene>
    <name evidence="2" type="ORF">NS506_02132</name>
    <name evidence="3" type="ORF">NSK11_contig00032-0030</name>
</gene>
<proteinExistence type="predicted"/>
<dbReference type="PANTHER" id="PTHR45648:SF22">
    <property type="entry name" value="GDSL LIPASE_ACYLHYDROLASE FAMILY PROTEIN (AFU_ORTHOLOGUE AFUA_4G14700)"/>
    <property type="match status" value="1"/>
</dbReference>
<keyword evidence="1" id="KW-0378">Hydrolase</keyword>
<keyword evidence="4" id="KW-1185">Reference proteome</keyword>
<protein>
    <submittedName>
        <fullName evidence="3">Uncharacterized protein</fullName>
    </submittedName>
</protein>
<accession>A0A0B8NE66</accession>
<dbReference type="Gene3D" id="3.40.50.1110">
    <property type="entry name" value="SGNH hydrolase"/>
    <property type="match status" value="1"/>
</dbReference>
<dbReference type="RefSeq" id="WP_033087444.1">
    <property type="nucleotide sequence ID" value="NZ_AP017900.1"/>
</dbReference>
<reference evidence="2 5" key="3">
    <citation type="submission" date="2016-10" db="EMBL/GenBank/DDBJ databases">
        <title>Genome sequence of Nocardia seriolae strain EM150506, isolated from Anguila japonica.</title>
        <authorList>
            <person name="Han H.-J."/>
        </authorList>
    </citation>
    <scope>NUCLEOTIDE SEQUENCE [LARGE SCALE GENOMIC DNA]</scope>
    <source>
        <strain evidence="2 5">EM150506</strain>
    </source>
</reference>
<evidence type="ECO:0000256" key="1">
    <source>
        <dbReference type="ARBA" id="ARBA00022801"/>
    </source>
</evidence>
<dbReference type="PANTHER" id="PTHR45648">
    <property type="entry name" value="GDSL LIPASE/ACYLHYDROLASE FAMILY PROTEIN (AFU_ORTHOLOGUE AFUA_4G14700)"/>
    <property type="match status" value="1"/>
</dbReference>
<name>A0A0B8NE66_9NOCA</name>
<dbReference type="GeneID" id="93370085"/>
<reference evidence="3 4" key="2">
    <citation type="journal article" date="2016" name="Genome Announc.">
        <title>Draft Genome Sequence of Erythromycin- and Oxytetracycline-Sensitive Nocardia seriolae Strain U-1 (NBRC 110359).</title>
        <authorList>
            <person name="Imajoh M."/>
            <person name="Sukeda M."/>
            <person name="Shimizu M."/>
            <person name="Yamane J."/>
            <person name="Ohnishi K."/>
            <person name="Oshima S."/>
        </authorList>
    </citation>
    <scope>NUCLEOTIDE SEQUENCE [LARGE SCALE GENOMIC DNA]</scope>
    <source>
        <strain evidence="3 4">U-1</strain>
    </source>
</reference>
<dbReference type="Pfam" id="PF00657">
    <property type="entry name" value="Lipase_GDSL"/>
    <property type="match status" value="1"/>
</dbReference>
<evidence type="ECO:0000313" key="4">
    <source>
        <dbReference type="Proteomes" id="UP000037179"/>
    </source>
</evidence>
<sequence>MPTAIQNLIVLGDSLSDIGIKRESPAGMFARAAGMMRTNEVGRYSDGKNWTDYLVEWIGGQPLIRANKKETEEATAPHRKLTTDSMVLGATANALQFPVFYANYAEGGAVAADDTEDKGGALGHLRAQVEKYIAARRELQKNPPPAARGMTQEQFPGPTLHIIWIGLNDLITVARPVPDATTTKPGTGIGPMIRDICELVNLIPSSLSTNPALEHFMLIDLPSPMVSVRFQDKASDKGEASVEQAVKNVAKFNDALQYLAGHWPSPGPKDGPGATPANISFVSMDRFMQHVSTHQPAFQLTPLAQDHGPVPYLGMTDTTPPAIRRALTTSDLAHPTQAVYQLIAREIVDVMVPKYSVGRLDRQSWPALRPYPNA</sequence>
<dbReference type="InterPro" id="IPR051058">
    <property type="entry name" value="GDSL_Est/Lipase"/>
</dbReference>
<dbReference type="Proteomes" id="UP000037179">
    <property type="component" value="Unassembled WGS sequence"/>
</dbReference>
<dbReference type="InterPro" id="IPR001087">
    <property type="entry name" value="GDSL"/>
</dbReference>
<evidence type="ECO:0000313" key="3">
    <source>
        <dbReference type="EMBL" id="GAP28325.1"/>
    </source>
</evidence>
<dbReference type="EMBL" id="BBYQ01000032">
    <property type="protein sequence ID" value="GAP28325.1"/>
    <property type="molecule type" value="Genomic_DNA"/>
</dbReference>
<dbReference type="EMBL" id="CP017839">
    <property type="protein sequence ID" value="APA96199.1"/>
    <property type="molecule type" value="Genomic_DNA"/>
</dbReference>
<evidence type="ECO:0000313" key="5">
    <source>
        <dbReference type="Proteomes" id="UP000180166"/>
    </source>
</evidence>
<evidence type="ECO:0000313" key="2">
    <source>
        <dbReference type="EMBL" id="APA96199.1"/>
    </source>
</evidence>
<dbReference type="GO" id="GO:0016788">
    <property type="term" value="F:hydrolase activity, acting on ester bonds"/>
    <property type="evidence" value="ECO:0007669"/>
    <property type="project" value="InterPro"/>
</dbReference>